<sequence length="228" mass="24976">MPSPFSIRDAVVSSHDAQFIADAFDSTIPHLTAAGNAAQWGTEPMSRRSGFHKTINDSLEQSERFRESGDGERVRVFIAEVEDDQDVAAGASTSDGLARRVDEHGRAYVAVGVAKILDEHFKDYVLEAEVLKPSVNAATEAGNFVFLDMLVTDHRVGNRRKGAGDALIQKTKEYAAEHGRKSIWLDCYAGGKLVQYYVSKGFTPVAAFDLPRPQAGIYKGQLLRMDLA</sequence>
<evidence type="ECO:0000313" key="1">
    <source>
        <dbReference type="EMBL" id="KAF4983568.1"/>
    </source>
</evidence>
<evidence type="ECO:0008006" key="3">
    <source>
        <dbReference type="Google" id="ProtNLM"/>
    </source>
</evidence>
<dbReference type="Proteomes" id="UP000635477">
    <property type="component" value="Unassembled WGS sequence"/>
</dbReference>
<dbReference type="OrthoDB" id="2821191at2759"/>
<dbReference type="AlphaFoldDB" id="A0A8H4XPR1"/>
<dbReference type="EMBL" id="JABEYC010000060">
    <property type="protein sequence ID" value="KAF4983568.1"/>
    <property type="molecule type" value="Genomic_DNA"/>
</dbReference>
<proteinExistence type="predicted"/>
<reference evidence="1" key="2">
    <citation type="submission" date="2020-05" db="EMBL/GenBank/DDBJ databases">
        <authorList>
            <person name="Kim H.-S."/>
            <person name="Proctor R.H."/>
            <person name="Brown D.W."/>
        </authorList>
    </citation>
    <scope>NUCLEOTIDE SEQUENCE</scope>
    <source>
        <strain evidence="1">NRRL 22465</strain>
    </source>
</reference>
<gene>
    <name evidence="1" type="ORF">FZEAL_1047</name>
</gene>
<keyword evidence="2" id="KW-1185">Reference proteome</keyword>
<dbReference type="SUPFAM" id="SSF55729">
    <property type="entry name" value="Acyl-CoA N-acyltransferases (Nat)"/>
    <property type="match status" value="1"/>
</dbReference>
<name>A0A8H4XPR1_9HYPO</name>
<reference evidence="1" key="1">
    <citation type="journal article" date="2020" name="BMC Genomics">
        <title>Correction to: Identification and distribution of gene clusters required for synthesis of sphingolipid metabolism inhibitors in diverse species of the filamentous fungus Fusarium.</title>
        <authorList>
            <person name="Kim H.S."/>
            <person name="Lohmar J.M."/>
            <person name="Busman M."/>
            <person name="Brown D.W."/>
            <person name="Naumann T.A."/>
            <person name="Divon H.H."/>
            <person name="Lysoe E."/>
            <person name="Uhlig S."/>
            <person name="Proctor R.H."/>
        </authorList>
    </citation>
    <scope>NUCLEOTIDE SEQUENCE</scope>
    <source>
        <strain evidence="1">NRRL 22465</strain>
    </source>
</reference>
<dbReference type="Gene3D" id="3.40.630.30">
    <property type="match status" value="1"/>
</dbReference>
<dbReference type="CDD" id="cd04301">
    <property type="entry name" value="NAT_SF"/>
    <property type="match status" value="1"/>
</dbReference>
<comment type="caution">
    <text evidence="1">The sequence shown here is derived from an EMBL/GenBank/DDBJ whole genome shotgun (WGS) entry which is preliminary data.</text>
</comment>
<protein>
    <recommendedName>
        <fullName evidence="3">N-acetyltransferase domain-containing protein</fullName>
    </recommendedName>
</protein>
<accession>A0A8H4XPR1</accession>
<organism evidence="1 2">
    <name type="scientific">Fusarium zealandicum</name>
    <dbReference type="NCBI Taxonomy" id="1053134"/>
    <lineage>
        <taxon>Eukaryota</taxon>
        <taxon>Fungi</taxon>
        <taxon>Dikarya</taxon>
        <taxon>Ascomycota</taxon>
        <taxon>Pezizomycotina</taxon>
        <taxon>Sordariomycetes</taxon>
        <taxon>Hypocreomycetidae</taxon>
        <taxon>Hypocreales</taxon>
        <taxon>Nectriaceae</taxon>
        <taxon>Fusarium</taxon>
        <taxon>Fusarium staphyleae species complex</taxon>
    </lineage>
</organism>
<evidence type="ECO:0000313" key="2">
    <source>
        <dbReference type="Proteomes" id="UP000635477"/>
    </source>
</evidence>
<dbReference type="InterPro" id="IPR016181">
    <property type="entry name" value="Acyl_CoA_acyltransferase"/>
</dbReference>